<evidence type="ECO:0000256" key="8">
    <source>
        <dbReference type="ARBA" id="ARBA00076001"/>
    </source>
</evidence>
<reference evidence="11" key="1">
    <citation type="submission" date="2020-03" db="EMBL/GenBank/DDBJ databases">
        <authorList>
            <person name="Weist P."/>
        </authorList>
    </citation>
    <scope>NUCLEOTIDE SEQUENCE</scope>
</reference>
<evidence type="ECO:0000259" key="10">
    <source>
        <dbReference type="PROSITE" id="PS51166"/>
    </source>
</evidence>
<feature type="region of interest" description="Disordered" evidence="9">
    <location>
        <begin position="48"/>
        <end position="95"/>
    </location>
</feature>
<dbReference type="SMART" id="SM01065">
    <property type="entry name" value="CBM_2"/>
    <property type="match status" value="1"/>
</dbReference>
<comment type="subunit">
    <text evidence="5">Interacts with the ATG8 family proteins GABARAP and GABARAPL1. Interacts with several glycogen-associated proteins, such as GYS2 (liver glycogen synthase), GDE (glycogen debranching enzyme), GBE1 (glycogen branching enzyme 1) and EPM2A (Laforin).</text>
</comment>
<dbReference type="SUPFAM" id="SSF49452">
    <property type="entry name" value="Starch-binding domain-like"/>
    <property type="match status" value="1"/>
</dbReference>
<dbReference type="PROSITE" id="PS51166">
    <property type="entry name" value="CBM20"/>
    <property type="match status" value="1"/>
</dbReference>
<evidence type="ECO:0000313" key="12">
    <source>
        <dbReference type="Proteomes" id="UP001153269"/>
    </source>
</evidence>
<comment type="caution">
    <text evidence="11">The sequence shown here is derived from an EMBL/GenBank/DDBJ whole genome shotgun (WGS) entry which is preliminary data.</text>
</comment>
<evidence type="ECO:0000256" key="2">
    <source>
        <dbReference type="ARBA" id="ARBA00024012"/>
    </source>
</evidence>
<sequence>MKTEAETEKEDDYEKTEISIMEATMDNNEWITDSNQVLPWMNITVPSFSQDHKTTDQPPADDRRPGSSFTGVSRVDTEPPPPTEDKQTSSLSALDDNTEYNKKVVAVHPMPQNVNVTFSLHYLTRSPYQTVAVTGNQQELGNWKEFVPLERAKDGHWATMVSLPAESHVEWKFVLVEKGEVCRWEECGNRLLDTGSGDELTVHKGFSANRKLKASLDPRHTGTAHLRGCHRCPRGHCGCGLNAMCVYLLRLRQEIITENIITHLNLMYIECSNAE</sequence>
<dbReference type="Gene3D" id="2.60.40.10">
    <property type="entry name" value="Immunoglobulins"/>
    <property type="match status" value="1"/>
</dbReference>
<dbReference type="FunFam" id="2.60.40.10:FF:000552">
    <property type="entry name" value="Related to glucoamylase"/>
    <property type="match status" value="1"/>
</dbReference>
<dbReference type="EMBL" id="CADEAL010001423">
    <property type="protein sequence ID" value="CAB1432265.1"/>
    <property type="molecule type" value="Genomic_DNA"/>
</dbReference>
<dbReference type="AlphaFoldDB" id="A0A9N7UK91"/>
<dbReference type="GO" id="GO:0061723">
    <property type="term" value="P:glycophagy"/>
    <property type="evidence" value="ECO:0007669"/>
    <property type="project" value="UniProtKB-ARBA"/>
</dbReference>
<dbReference type="InterPro" id="IPR013784">
    <property type="entry name" value="Carb-bd-like_fold"/>
</dbReference>
<dbReference type="PANTHER" id="PTHR15048">
    <property type="entry name" value="STARCH-BINDING DOMAIN-CONTAINING PROTEIN 1"/>
    <property type="match status" value="1"/>
</dbReference>
<evidence type="ECO:0000256" key="4">
    <source>
        <dbReference type="ARBA" id="ARBA00060405"/>
    </source>
</evidence>
<proteinExistence type="predicted"/>
<gene>
    <name evidence="11" type="ORF">PLEPLA_LOCUS20322</name>
</gene>
<dbReference type="PANTHER" id="PTHR15048:SF0">
    <property type="entry name" value="STARCH-BINDING DOMAIN-CONTAINING PROTEIN 1"/>
    <property type="match status" value="1"/>
</dbReference>
<dbReference type="GO" id="GO:0005789">
    <property type="term" value="C:endoplasmic reticulum membrane"/>
    <property type="evidence" value="ECO:0007669"/>
    <property type="project" value="UniProtKB-SubCell"/>
</dbReference>
<feature type="domain" description="CBM20" evidence="10">
    <location>
        <begin position="108"/>
        <end position="210"/>
    </location>
</feature>
<name>A0A9N7UK91_PLEPL</name>
<dbReference type="GO" id="GO:0034045">
    <property type="term" value="C:phagophore assembly site membrane"/>
    <property type="evidence" value="ECO:0007669"/>
    <property type="project" value="UniProtKB-SubCell"/>
</dbReference>
<dbReference type="Proteomes" id="UP001153269">
    <property type="component" value="Unassembled WGS sequence"/>
</dbReference>
<feature type="compositionally biased region" description="Basic and acidic residues" evidence="9">
    <location>
        <begin position="50"/>
        <end position="65"/>
    </location>
</feature>
<evidence type="ECO:0000256" key="5">
    <source>
        <dbReference type="ARBA" id="ARBA00062412"/>
    </source>
</evidence>
<evidence type="ECO:0000256" key="9">
    <source>
        <dbReference type="SAM" id="MobiDB-lite"/>
    </source>
</evidence>
<protein>
    <recommendedName>
        <fullName evidence="6">Starch-binding domain-containing protein 1</fullName>
    </recommendedName>
    <alternativeName>
        <fullName evidence="7">Genethonin-1</fullName>
    </alternativeName>
    <alternativeName>
        <fullName evidence="8">Glycophagy cargo receptor stbd1</fullName>
    </alternativeName>
</protein>
<evidence type="ECO:0000256" key="3">
    <source>
        <dbReference type="ARBA" id="ARBA00053886"/>
    </source>
</evidence>
<dbReference type="InterPro" id="IPR002044">
    <property type="entry name" value="CBM20"/>
</dbReference>
<accession>A0A9N7UK91</accession>
<dbReference type="GO" id="GO:2001070">
    <property type="term" value="F:starch binding"/>
    <property type="evidence" value="ECO:0007669"/>
    <property type="project" value="InterPro"/>
</dbReference>
<comment type="function">
    <text evidence="3">Acts as a cargo receptor for glycogen. Delivers its cargo to an autophagic pathway called glycophagy, resulting in the transport of glycogen to lysosomes.</text>
</comment>
<evidence type="ECO:0000256" key="7">
    <source>
        <dbReference type="ARBA" id="ARBA00075794"/>
    </source>
</evidence>
<dbReference type="Pfam" id="PF00686">
    <property type="entry name" value="CBM_20"/>
    <property type="match status" value="1"/>
</dbReference>
<dbReference type="GO" id="GO:0030315">
    <property type="term" value="C:T-tubule"/>
    <property type="evidence" value="ECO:0007669"/>
    <property type="project" value="UniProtKB-SubCell"/>
</dbReference>
<evidence type="ECO:0000313" key="11">
    <source>
        <dbReference type="EMBL" id="CAB1432265.1"/>
    </source>
</evidence>
<dbReference type="InterPro" id="IPR013783">
    <property type="entry name" value="Ig-like_fold"/>
</dbReference>
<comment type="subcellular location">
    <subcellularLocation>
        <location evidence="2">Cell membrane</location>
        <location evidence="2">Sarcolemma</location>
        <location evidence="2">T-tubule</location>
    </subcellularLocation>
    <subcellularLocation>
        <location evidence="1">Endoplasmic reticulum membrane</location>
        <topology evidence="1">Single-pass type III membrane protein</topology>
    </subcellularLocation>
    <subcellularLocation>
        <location evidence="4">Preautophagosomal structure membrane</location>
        <topology evidence="4">Single-pass type III membrane protein</topology>
    </subcellularLocation>
</comment>
<keyword evidence="12" id="KW-1185">Reference proteome</keyword>
<organism evidence="11 12">
    <name type="scientific">Pleuronectes platessa</name>
    <name type="common">European plaice</name>
    <dbReference type="NCBI Taxonomy" id="8262"/>
    <lineage>
        <taxon>Eukaryota</taxon>
        <taxon>Metazoa</taxon>
        <taxon>Chordata</taxon>
        <taxon>Craniata</taxon>
        <taxon>Vertebrata</taxon>
        <taxon>Euteleostomi</taxon>
        <taxon>Actinopterygii</taxon>
        <taxon>Neopterygii</taxon>
        <taxon>Teleostei</taxon>
        <taxon>Neoteleostei</taxon>
        <taxon>Acanthomorphata</taxon>
        <taxon>Carangaria</taxon>
        <taxon>Pleuronectiformes</taxon>
        <taxon>Pleuronectoidei</taxon>
        <taxon>Pleuronectidae</taxon>
        <taxon>Pleuronectes</taxon>
    </lineage>
</organism>
<evidence type="ECO:0000256" key="6">
    <source>
        <dbReference type="ARBA" id="ARBA00073038"/>
    </source>
</evidence>
<evidence type="ECO:0000256" key="1">
    <source>
        <dbReference type="ARBA" id="ARBA00004643"/>
    </source>
</evidence>